<feature type="transmembrane region" description="Helical" evidence="7">
    <location>
        <begin position="310"/>
        <end position="333"/>
    </location>
</feature>
<gene>
    <name evidence="10" type="ORF">BURMUCGD2_5723</name>
</gene>
<evidence type="ECO:0000256" key="2">
    <source>
        <dbReference type="ARBA" id="ARBA00010792"/>
    </source>
</evidence>
<name>B9BKW5_9BURK</name>
<dbReference type="Pfam" id="PF14067">
    <property type="entry name" value="LssY_C"/>
    <property type="match status" value="1"/>
</dbReference>
<keyword evidence="3" id="KW-1003">Cell membrane</keyword>
<evidence type="ECO:0000259" key="9">
    <source>
        <dbReference type="Pfam" id="PF14067"/>
    </source>
</evidence>
<feature type="transmembrane region" description="Helical" evidence="7">
    <location>
        <begin position="74"/>
        <end position="94"/>
    </location>
</feature>
<dbReference type="GO" id="GO:0005886">
    <property type="term" value="C:plasma membrane"/>
    <property type="evidence" value="ECO:0007669"/>
    <property type="project" value="UniProtKB-SubCell"/>
</dbReference>
<evidence type="ECO:0000256" key="4">
    <source>
        <dbReference type="ARBA" id="ARBA00022692"/>
    </source>
</evidence>
<dbReference type="PANTHER" id="PTHR30353">
    <property type="entry name" value="INNER MEMBRANE PROTEIN DEDA-RELATED"/>
    <property type="match status" value="1"/>
</dbReference>
<feature type="domain" description="LssY-like C-terminal" evidence="9">
    <location>
        <begin position="513"/>
        <end position="629"/>
    </location>
</feature>
<dbReference type="InterPro" id="IPR036938">
    <property type="entry name" value="PAP2/HPO_sf"/>
</dbReference>
<proteinExistence type="inferred from homology"/>
<evidence type="ECO:0000313" key="10">
    <source>
        <dbReference type="EMBL" id="EEE08582.1"/>
    </source>
</evidence>
<evidence type="ECO:0000259" key="8">
    <source>
        <dbReference type="Pfam" id="PF09335"/>
    </source>
</evidence>
<dbReference type="PANTHER" id="PTHR30353:SF15">
    <property type="entry name" value="INNER MEMBRANE PROTEIN YABI"/>
    <property type="match status" value="1"/>
</dbReference>
<reference evidence="10 11" key="1">
    <citation type="journal article" date="2012" name="J. Bacteriol.">
        <title>Draft Genome Sequence Determination for Cystic Fibrosis and Chronic Granulomatous Disease Burkholderia multivorans Isolates.</title>
        <authorList>
            <person name="Varga J.J."/>
            <person name="Losada L."/>
            <person name="Zelazny A.M."/>
            <person name="Brinkac L."/>
            <person name="Harkins D."/>
            <person name="Radune D."/>
            <person name="Hostetler J."/>
            <person name="Sampaio E.P."/>
            <person name="Ronning C.M."/>
            <person name="Nierman W.C."/>
            <person name="Greenberg D.E."/>
            <person name="Holland S.M."/>
            <person name="Goldberg J.B."/>
        </authorList>
    </citation>
    <scope>NUCLEOTIDE SEQUENCE [LARGE SCALE GENOMIC DNA]</scope>
    <source>
        <strain evidence="10 11">CGD2</strain>
    </source>
</reference>
<dbReference type="AlphaFoldDB" id="B9BKW5"/>
<evidence type="ECO:0000313" key="11">
    <source>
        <dbReference type="Proteomes" id="UP000004535"/>
    </source>
</evidence>
<feature type="transmembrane region" description="Helical" evidence="7">
    <location>
        <begin position="165"/>
        <end position="186"/>
    </location>
</feature>
<protein>
    <submittedName>
        <fullName evidence="10">DedA family membrane protein</fullName>
    </submittedName>
</protein>
<feature type="transmembrane region" description="Helical" evidence="7">
    <location>
        <begin position="193"/>
        <end position="211"/>
    </location>
</feature>
<evidence type="ECO:0000256" key="1">
    <source>
        <dbReference type="ARBA" id="ARBA00004651"/>
    </source>
</evidence>
<evidence type="ECO:0000256" key="5">
    <source>
        <dbReference type="ARBA" id="ARBA00022989"/>
    </source>
</evidence>
<dbReference type="Proteomes" id="UP000004535">
    <property type="component" value="Unassembled WGS sequence"/>
</dbReference>
<keyword evidence="4 7" id="KW-0812">Transmembrane</keyword>
<evidence type="ECO:0000256" key="3">
    <source>
        <dbReference type="ARBA" id="ARBA00022475"/>
    </source>
</evidence>
<comment type="caution">
    <text evidence="10">The sequence shown here is derived from an EMBL/GenBank/DDBJ whole genome shotgun (WGS) entry which is preliminary data.</text>
</comment>
<comment type="similarity">
    <text evidence="2">Belongs to the DedA family.</text>
</comment>
<evidence type="ECO:0000256" key="6">
    <source>
        <dbReference type="ARBA" id="ARBA00023136"/>
    </source>
</evidence>
<keyword evidence="6 7" id="KW-0472">Membrane</keyword>
<dbReference type="InterPro" id="IPR032818">
    <property type="entry name" value="DedA-like"/>
</dbReference>
<accession>B9BKW5</accession>
<keyword evidence="5 7" id="KW-1133">Transmembrane helix</keyword>
<dbReference type="InterPro" id="IPR025902">
    <property type="entry name" value="LssY-like-C_dom"/>
</dbReference>
<dbReference type="EMBL" id="ACFC01000002">
    <property type="protein sequence ID" value="EEE08582.1"/>
    <property type="molecule type" value="Genomic_DNA"/>
</dbReference>
<feature type="domain" description="VTT" evidence="8">
    <location>
        <begin position="54"/>
        <end position="176"/>
    </location>
</feature>
<feature type="transmembrane region" description="Helical" evidence="7">
    <location>
        <begin position="340"/>
        <end position="361"/>
    </location>
</feature>
<sequence>MRTAPRRVAVRERAMSAAIHAWLAEIGAHPALALAIVFATACAEAIALIGTVVPAGAVMFAAGALAGAGALDPWTTIGVAAVGAIVGDGISYELGRHYRGMIRNGWARFGHAAVYARGEQFVLRHGTKSIVLARFLAPVRAVVPVVVGCATLPRRSFYPVNIVSALIWAPVHIAPGMLFGASAALAAALSVRIAAILLVVAALVLGVWYGVRLLLRRGWPLLHAAFAAALHACVRYWPRFGARLHDSLVHLRRLPGAVPVLALLFVASVWLFGRIVQDVVANAPLMHADVALYAFLQNLRTPPVDAAMRALVVLHGRDAGLIVSAAFLAWLAIHRCWASAAWWLATVGIAVVLVPAFGVVPPGATPAALPPGAAHMPLPDADAAFAILASSGIGWLLARDRPARWRTPVVTAVVLWIVLGGFARLYVGDTWLSGLVGGWSLGLAWFALLAGAHAYWRVREHVQPVGATVALAVVLATVGVWLVPAQWDADRAARPHAGDVVAMTVDQWMRDGWQRVPTRRTEIGGDREEYLPLQWCATSDTLDRHLAQAGWQRATPWTLQTALRWLMPQGPAESLPVLPRYTHGESTRRVFVRADPAHADSRLVLRLWRYPYALSDARGTRALWYGALYREALHRPARLMTVVRSTPIDDARTLAQTLAIDPTIVHAPRGLAAAPGGVLLVWSAVP</sequence>
<feature type="transmembrane region" description="Helical" evidence="7">
    <location>
        <begin position="465"/>
        <end position="484"/>
    </location>
</feature>
<feature type="transmembrane region" description="Helical" evidence="7">
    <location>
        <begin position="257"/>
        <end position="276"/>
    </location>
</feature>
<feature type="transmembrane region" description="Helical" evidence="7">
    <location>
        <begin position="381"/>
        <end position="397"/>
    </location>
</feature>
<feature type="transmembrane region" description="Helical" evidence="7">
    <location>
        <begin position="439"/>
        <end position="458"/>
    </location>
</feature>
<organism evidence="10 11">
    <name type="scientific">Burkholderia multivorans CGD2</name>
    <dbReference type="NCBI Taxonomy" id="513052"/>
    <lineage>
        <taxon>Bacteria</taxon>
        <taxon>Pseudomonadati</taxon>
        <taxon>Pseudomonadota</taxon>
        <taxon>Betaproteobacteria</taxon>
        <taxon>Burkholderiales</taxon>
        <taxon>Burkholderiaceae</taxon>
        <taxon>Burkholderia</taxon>
        <taxon>Burkholderia cepacia complex</taxon>
    </lineage>
</organism>
<feature type="transmembrane region" description="Helical" evidence="7">
    <location>
        <begin position="217"/>
        <end position="237"/>
    </location>
</feature>
<dbReference type="SUPFAM" id="SSF48317">
    <property type="entry name" value="Acid phosphatase/Vanadium-dependent haloperoxidase"/>
    <property type="match status" value="1"/>
</dbReference>
<dbReference type="Pfam" id="PF09335">
    <property type="entry name" value="VTT_dom"/>
    <property type="match status" value="1"/>
</dbReference>
<feature type="transmembrane region" description="Helical" evidence="7">
    <location>
        <begin position="409"/>
        <end position="427"/>
    </location>
</feature>
<feature type="transmembrane region" description="Helical" evidence="7">
    <location>
        <begin position="46"/>
        <end position="68"/>
    </location>
</feature>
<dbReference type="InterPro" id="IPR032816">
    <property type="entry name" value="VTT_dom"/>
</dbReference>
<evidence type="ECO:0000256" key="7">
    <source>
        <dbReference type="SAM" id="Phobius"/>
    </source>
</evidence>
<comment type="subcellular location">
    <subcellularLocation>
        <location evidence="1">Cell membrane</location>
        <topology evidence="1">Multi-pass membrane protein</topology>
    </subcellularLocation>
</comment>